<feature type="chain" id="PRO_5004029487" evidence="2">
    <location>
        <begin position="21"/>
        <end position="322"/>
    </location>
</feature>
<protein>
    <submittedName>
        <fullName evidence="3">Uncharacterized protein</fullName>
    </submittedName>
</protein>
<keyword evidence="4" id="KW-1185">Reference proteome</keyword>
<feature type="signal peptide" evidence="2">
    <location>
        <begin position="1"/>
        <end position="20"/>
    </location>
</feature>
<dbReference type="Proteomes" id="UP000030680">
    <property type="component" value="Unassembled WGS sequence"/>
</dbReference>
<sequence length="322" mass="37805">MYKKKLTWFVLILLITCFNALLEKFYTVPSPGIPEESIFQITTAQVDKEIPYESWWRDDTDYEQQQQQLSNRPTTSSFSHEEIFTEVQGESSSDVSFQSSIRPSFSQKPKTTPINKETTKNTNAREKKASVTKNQSGVSKKEAKPTMKNMPVSSAKDIIFDEPHYFYLNQTKVMLMLSKFIKQYRIESLVLGRCKNMEETMEMIKVVERYPNMRFIGMHPDAKTIDKYRKKFGESLKRKFVVKDVMDEIPFGFHLMWNLEGIHDQPYETVLRYFVQLKRKKYKYVALIHVLNSSNEKVIRDKGTYIPINVRPKWPQSSVIAL</sequence>
<accession>M2XTX7</accession>
<dbReference type="RefSeq" id="XP_005703638.1">
    <property type="nucleotide sequence ID" value="XM_005703581.1"/>
</dbReference>
<name>M2XTX7_GALSU</name>
<feature type="compositionally biased region" description="Basic and acidic residues" evidence="1">
    <location>
        <begin position="117"/>
        <end position="129"/>
    </location>
</feature>
<dbReference type="AlphaFoldDB" id="M2XTX7"/>
<evidence type="ECO:0000256" key="1">
    <source>
        <dbReference type="SAM" id="MobiDB-lite"/>
    </source>
</evidence>
<dbReference type="EMBL" id="KB454537">
    <property type="protein sequence ID" value="EME27118.1"/>
    <property type="molecule type" value="Genomic_DNA"/>
</dbReference>
<feature type="compositionally biased region" description="Polar residues" evidence="1">
    <location>
        <begin position="89"/>
        <end position="116"/>
    </location>
</feature>
<dbReference type="GeneID" id="17086052"/>
<proteinExistence type="predicted"/>
<organism evidence="3 4">
    <name type="scientific">Galdieria sulphuraria</name>
    <name type="common">Red alga</name>
    <dbReference type="NCBI Taxonomy" id="130081"/>
    <lineage>
        <taxon>Eukaryota</taxon>
        <taxon>Rhodophyta</taxon>
        <taxon>Bangiophyceae</taxon>
        <taxon>Galdieriales</taxon>
        <taxon>Galdieriaceae</taxon>
        <taxon>Galdieria</taxon>
    </lineage>
</organism>
<gene>
    <name evidence="3" type="ORF">Gasu_53380</name>
</gene>
<evidence type="ECO:0000313" key="3">
    <source>
        <dbReference type="EMBL" id="EME27118.1"/>
    </source>
</evidence>
<dbReference type="KEGG" id="gsl:Gasu_53380"/>
<dbReference type="Gramene" id="EME27118">
    <property type="protein sequence ID" value="EME27118"/>
    <property type="gene ID" value="Gasu_53380"/>
</dbReference>
<feature type="region of interest" description="Disordered" evidence="1">
    <location>
        <begin position="89"/>
        <end position="148"/>
    </location>
</feature>
<keyword evidence="2" id="KW-0732">Signal</keyword>
<dbReference type="OrthoDB" id="10364662at2759"/>
<evidence type="ECO:0000313" key="4">
    <source>
        <dbReference type="Proteomes" id="UP000030680"/>
    </source>
</evidence>
<evidence type="ECO:0000256" key="2">
    <source>
        <dbReference type="SAM" id="SignalP"/>
    </source>
</evidence>
<reference evidence="4" key="1">
    <citation type="journal article" date="2013" name="Science">
        <title>Gene transfer from bacteria and archaea facilitated evolution of an extremophilic eukaryote.</title>
        <authorList>
            <person name="Schonknecht G."/>
            <person name="Chen W.H."/>
            <person name="Ternes C.M."/>
            <person name="Barbier G.G."/>
            <person name="Shrestha R.P."/>
            <person name="Stanke M."/>
            <person name="Brautigam A."/>
            <person name="Baker B.J."/>
            <person name="Banfield J.F."/>
            <person name="Garavito R.M."/>
            <person name="Carr K."/>
            <person name="Wilkerson C."/>
            <person name="Rensing S.A."/>
            <person name="Gagneul D."/>
            <person name="Dickenson N.E."/>
            <person name="Oesterhelt C."/>
            <person name="Lercher M.J."/>
            <person name="Weber A.P."/>
        </authorList>
    </citation>
    <scope>NUCLEOTIDE SEQUENCE [LARGE SCALE GENOMIC DNA]</scope>
    <source>
        <strain evidence="4">074W</strain>
    </source>
</reference>